<comment type="caution">
    <text evidence="2">The sequence shown here is derived from an EMBL/GenBank/DDBJ whole genome shotgun (WGS) entry which is preliminary data.</text>
</comment>
<dbReference type="InterPro" id="IPR051783">
    <property type="entry name" value="NAD(P)-dependent_oxidoreduct"/>
</dbReference>
<evidence type="ECO:0000259" key="1">
    <source>
        <dbReference type="Pfam" id="PF01370"/>
    </source>
</evidence>
<dbReference type="SUPFAM" id="SSF51735">
    <property type="entry name" value="NAD(P)-binding Rossmann-fold domains"/>
    <property type="match status" value="1"/>
</dbReference>
<dbReference type="RefSeq" id="WP_347340202.1">
    <property type="nucleotide sequence ID" value="NZ_VLLA01000006.1"/>
</dbReference>
<evidence type="ECO:0000313" key="2">
    <source>
        <dbReference type="EMBL" id="TWI71291.1"/>
    </source>
</evidence>
<dbReference type="InterPro" id="IPR036291">
    <property type="entry name" value="NAD(P)-bd_dom_sf"/>
</dbReference>
<dbReference type="Gene3D" id="3.40.50.720">
    <property type="entry name" value="NAD(P)-binding Rossmann-like Domain"/>
    <property type="match status" value="1"/>
</dbReference>
<feature type="domain" description="NAD-dependent epimerase/dehydratase" evidence="1">
    <location>
        <begin position="6"/>
        <end position="187"/>
    </location>
</feature>
<dbReference type="EMBL" id="VLLA01000006">
    <property type="protein sequence ID" value="TWI71291.1"/>
    <property type="molecule type" value="Genomic_DNA"/>
</dbReference>
<protein>
    <submittedName>
        <fullName evidence="2">Nucleoside-diphosphate-sugar epimerase</fullName>
    </submittedName>
</protein>
<reference evidence="2 3" key="1">
    <citation type="journal article" date="2015" name="Stand. Genomic Sci.">
        <title>Genomic Encyclopedia of Bacterial and Archaeal Type Strains, Phase III: the genomes of soil and plant-associated and newly described type strains.</title>
        <authorList>
            <person name="Whitman W.B."/>
            <person name="Woyke T."/>
            <person name="Klenk H.P."/>
            <person name="Zhou Y."/>
            <person name="Lilburn T.G."/>
            <person name="Beck B.J."/>
            <person name="De Vos P."/>
            <person name="Vandamme P."/>
            <person name="Eisen J.A."/>
            <person name="Garrity G."/>
            <person name="Hugenholtz P."/>
            <person name="Kyrpides N.C."/>
        </authorList>
    </citation>
    <scope>NUCLEOTIDE SEQUENCE [LARGE SCALE GENOMIC DNA]</scope>
    <source>
        <strain evidence="2 3">CGMCC 1.10948</strain>
    </source>
</reference>
<sequence>MMGYRIFLAGASGAIGRRLTPLLRSAGHYVCGSTRSEANVNTLRSLGADPIVVDVFDASALSRVVASARPDVVIHQLTDLPKDLNPREMGAAIVRTARIRSEGTRNLVRAAIAVGARRMVAQSIAWAYAPGAEPHAETDPLDTGAEGEGGVNVQGLIALEYLTLKSPPLEGIVLRYGQLYGPGTISDQPSNSAPVHVDAAAYAALLAMDHGRPGIYNIAQCNRSVAVGKARAELGWTSDFRLPA</sequence>
<dbReference type="PANTHER" id="PTHR48079:SF6">
    <property type="entry name" value="NAD(P)-BINDING DOMAIN-CONTAINING PROTEIN-RELATED"/>
    <property type="match status" value="1"/>
</dbReference>
<name>A0A562RQA0_9BRAD</name>
<dbReference type="GO" id="GO:0004029">
    <property type="term" value="F:aldehyde dehydrogenase (NAD+) activity"/>
    <property type="evidence" value="ECO:0007669"/>
    <property type="project" value="TreeGrafter"/>
</dbReference>
<dbReference type="AlphaFoldDB" id="A0A562RQA0"/>
<dbReference type="InterPro" id="IPR001509">
    <property type="entry name" value="Epimerase_deHydtase"/>
</dbReference>
<dbReference type="PANTHER" id="PTHR48079">
    <property type="entry name" value="PROTEIN YEEZ"/>
    <property type="match status" value="1"/>
</dbReference>
<accession>A0A562RQA0</accession>
<dbReference type="GO" id="GO:0005737">
    <property type="term" value="C:cytoplasm"/>
    <property type="evidence" value="ECO:0007669"/>
    <property type="project" value="TreeGrafter"/>
</dbReference>
<keyword evidence="3" id="KW-1185">Reference proteome</keyword>
<proteinExistence type="predicted"/>
<gene>
    <name evidence="2" type="ORF">IQ16_02910</name>
</gene>
<dbReference type="Proteomes" id="UP000316291">
    <property type="component" value="Unassembled WGS sequence"/>
</dbReference>
<dbReference type="Pfam" id="PF01370">
    <property type="entry name" value="Epimerase"/>
    <property type="match status" value="1"/>
</dbReference>
<organism evidence="2 3">
    <name type="scientific">Bradyrhizobium huanghuaihaiense</name>
    <dbReference type="NCBI Taxonomy" id="990078"/>
    <lineage>
        <taxon>Bacteria</taxon>
        <taxon>Pseudomonadati</taxon>
        <taxon>Pseudomonadota</taxon>
        <taxon>Alphaproteobacteria</taxon>
        <taxon>Hyphomicrobiales</taxon>
        <taxon>Nitrobacteraceae</taxon>
        <taxon>Bradyrhizobium</taxon>
    </lineage>
</organism>
<evidence type="ECO:0000313" key="3">
    <source>
        <dbReference type="Proteomes" id="UP000316291"/>
    </source>
</evidence>